<comment type="caution">
    <text evidence="2">The sequence shown here is derived from an EMBL/GenBank/DDBJ whole genome shotgun (WGS) entry which is preliminary data.</text>
</comment>
<dbReference type="SUPFAM" id="SSF52788">
    <property type="entry name" value="Phosphotyrosine protein phosphatases I"/>
    <property type="match status" value="1"/>
</dbReference>
<dbReference type="SMART" id="SM00226">
    <property type="entry name" value="LMWPc"/>
    <property type="match status" value="1"/>
</dbReference>
<dbReference type="InterPro" id="IPR023485">
    <property type="entry name" value="Ptyr_pPase"/>
</dbReference>
<sequence>MAEGYYNHFSHNQGAISAGVDNVGAKYNYRPTDLIIEVMREDGVDISSQSVKQVSLEMLVGVTRIVVLCEPEICPVFIRDSSISVLYHQITDPAHSGREATIQIRNEIKELVKSLLTS</sequence>
<dbReference type="Gene3D" id="3.40.50.2300">
    <property type="match status" value="1"/>
</dbReference>
<accession>A0A1F7YQ32</accession>
<dbReference type="EMBL" id="MGGM01000012">
    <property type="protein sequence ID" value="OGM29446.1"/>
    <property type="molecule type" value="Genomic_DNA"/>
</dbReference>
<evidence type="ECO:0000259" key="1">
    <source>
        <dbReference type="SMART" id="SM00226"/>
    </source>
</evidence>
<gene>
    <name evidence="2" type="ORF">A2801_03915</name>
</gene>
<feature type="domain" description="Phosphotyrosine protein phosphatase I" evidence="1">
    <location>
        <begin position="1"/>
        <end position="118"/>
    </location>
</feature>
<dbReference type="InterPro" id="IPR036196">
    <property type="entry name" value="Ptyr_pPase_sf"/>
</dbReference>
<dbReference type="Proteomes" id="UP000177263">
    <property type="component" value="Unassembled WGS sequence"/>
</dbReference>
<dbReference type="AlphaFoldDB" id="A0A1F7YQ32"/>
<protein>
    <recommendedName>
        <fullName evidence="1">Phosphotyrosine protein phosphatase I domain-containing protein</fullName>
    </recommendedName>
</protein>
<reference evidence="2 3" key="1">
    <citation type="journal article" date="2016" name="Nat. Commun.">
        <title>Thousands of microbial genomes shed light on interconnected biogeochemical processes in an aquifer system.</title>
        <authorList>
            <person name="Anantharaman K."/>
            <person name="Brown C.T."/>
            <person name="Hug L.A."/>
            <person name="Sharon I."/>
            <person name="Castelle C.J."/>
            <person name="Probst A.J."/>
            <person name="Thomas B.C."/>
            <person name="Singh A."/>
            <person name="Wilkins M.J."/>
            <person name="Karaoz U."/>
            <person name="Brodie E.L."/>
            <person name="Williams K.H."/>
            <person name="Hubbard S.S."/>
            <person name="Banfield J.F."/>
        </authorList>
    </citation>
    <scope>NUCLEOTIDE SEQUENCE [LARGE SCALE GENOMIC DNA]</scope>
</reference>
<dbReference type="STRING" id="1802500.A2801_03915"/>
<dbReference type="Pfam" id="PF01451">
    <property type="entry name" value="LMWPc"/>
    <property type="match status" value="1"/>
</dbReference>
<organism evidence="2 3">
    <name type="scientific">Candidatus Woesebacteria bacterium RIFCSPHIGHO2_01_FULL_41_10</name>
    <dbReference type="NCBI Taxonomy" id="1802500"/>
    <lineage>
        <taxon>Bacteria</taxon>
        <taxon>Candidatus Woeseibacteriota</taxon>
    </lineage>
</organism>
<evidence type="ECO:0000313" key="3">
    <source>
        <dbReference type="Proteomes" id="UP000177263"/>
    </source>
</evidence>
<proteinExistence type="predicted"/>
<name>A0A1F7YQ32_9BACT</name>
<evidence type="ECO:0000313" key="2">
    <source>
        <dbReference type="EMBL" id="OGM29446.1"/>
    </source>
</evidence>